<dbReference type="SUPFAM" id="SSF53383">
    <property type="entry name" value="PLP-dependent transferases"/>
    <property type="match status" value="1"/>
</dbReference>
<keyword evidence="12" id="KW-1185">Reference proteome</keyword>
<keyword evidence="4 11" id="KW-0456">Lyase</keyword>
<dbReference type="Proteomes" id="UP000184485">
    <property type="component" value="Unassembled WGS sequence"/>
</dbReference>
<name>A0A1M5KBC2_9HYPH</name>
<dbReference type="AlphaFoldDB" id="A0A1M5KBC2"/>
<evidence type="ECO:0000256" key="8">
    <source>
        <dbReference type="PIRSR" id="PIRSR001434-2"/>
    </source>
</evidence>
<dbReference type="PIRSF" id="PIRSF001434">
    <property type="entry name" value="CGS"/>
    <property type="match status" value="1"/>
</dbReference>
<feature type="compositionally biased region" description="Basic and acidic residues" evidence="10">
    <location>
        <begin position="1"/>
        <end position="13"/>
    </location>
</feature>
<dbReference type="GO" id="GO:0030170">
    <property type="term" value="F:pyridoxal phosphate binding"/>
    <property type="evidence" value="ECO:0007669"/>
    <property type="project" value="InterPro"/>
</dbReference>
<evidence type="ECO:0000256" key="5">
    <source>
        <dbReference type="ARBA" id="ARBA00046315"/>
    </source>
</evidence>
<dbReference type="NCBIfam" id="TIGR01324">
    <property type="entry name" value="cysta_beta_ly_B"/>
    <property type="match status" value="1"/>
</dbReference>
<dbReference type="InterPro" id="IPR015424">
    <property type="entry name" value="PyrdxlP-dep_Trfase"/>
</dbReference>
<dbReference type="Pfam" id="PF01053">
    <property type="entry name" value="Cys_Met_Meta_PP"/>
    <property type="match status" value="1"/>
</dbReference>
<dbReference type="GO" id="GO:0019346">
    <property type="term" value="P:transsulfuration"/>
    <property type="evidence" value="ECO:0007669"/>
    <property type="project" value="InterPro"/>
</dbReference>
<dbReference type="OrthoDB" id="9790858at2"/>
<dbReference type="Gene3D" id="3.40.640.10">
    <property type="entry name" value="Type I PLP-dependent aspartate aminotransferase-like (Major domain)"/>
    <property type="match status" value="1"/>
</dbReference>
<comment type="similarity">
    <text evidence="2 9">Belongs to the trans-sulfuration enzymes family.</text>
</comment>
<dbReference type="EMBL" id="FQUP01000005">
    <property type="protein sequence ID" value="SHG50085.1"/>
    <property type="molecule type" value="Genomic_DNA"/>
</dbReference>
<sequence>MASGKEDGREKRPLTQLAQGGRSRSITGAFVNPPVVHASTVLFPDVETMRPGGQPYTYGRTGTPTIEALETAMTELEGAAGTVLCPSGLSAISIALLSVLASGDHLLMADNVYDPARTFAEKVLARFGVETTFFDPEIGGGIAALMRDTTRAVYVESPGSLTFELTDIPAMAGAAHDNGALLIADNTWATPYYCKPLALGADISLLAATKYIGGHSDLMLGTVSAAQSAFARLRETYVTLGLCVGPDDIYLGLRGLRTLGIRLDHHMRSGLAVAQYLETRAEVAHVLHPGLAGHPAHALWQRDMAGASGLFGVVMDGWSQDKTTAFLEALRIFGLGYSWGGFESLAIPARLRRSATDWQAAGPLIRLHVGLEDTADLIADLDAAFQQVDNLA</sequence>
<evidence type="ECO:0000256" key="10">
    <source>
        <dbReference type="SAM" id="MobiDB-lite"/>
    </source>
</evidence>
<dbReference type="PANTHER" id="PTHR43500:SF1">
    <property type="entry name" value="CYSTATHIONINE BETA-LYASE-RELATED"/>
    <property type="match status" value="1"/>
</dbReference>
<comment type="catalytic activity">
    <reaction evidence="6">
        <text>L,L-cystathionine + H2O = L-homocysteine + pyruvate + NH4(+)</text>
        <dbReference type="Rhea" id="RHEA:13965"/>
        <dbReference type="ChEBI" id="CHEBI:15361"/>
        <dbReference type="ChEBI" id="CHEBI:15377"/>
        <dbReference type="ChEBI" id="CHEBI:28938"/>
        <dbReference type="ChEBI" id="CHEBI:58161"/>
        <dbReference type="ChEBI" id="CHEBI:58199"/>
    </reaction>
</comment>
<comment type="cofactor">
    <cofactor evidence="1 9">
        <name>pyridoxal 5'-phosphate</name>
        <dbReference type="ChEBI" id="CHEBI:597326"/>
    </cofactor>
</comment>
<organism evidence="11 12">
    <name type="scientific">Kaistia soli DSM 19436</name>
    <dbReference type="NCBI Taxonomy" id="1122133"/>
    <lineage>
        <taxon>Bacteria</taxon>
        <taxon>Pseudomonadati</taxon>
        <taxon>Pseudomonadota</taxon>
        <taxon>Alphaproteobacteria</taxon>
        <taxon>Hyphomicrobiales</taxon>
        <taxon>Kaistiaceae</taxon>
        <taxon>Kaistia</taxon>
    </lineage>
</organism>
<evidence type="ECO:0000313" key="12">
    <source>
        <dbReference type="Proteomes" id="UP000184485"/>
    </source>
</evidence>
<proteinExistence type="inferred from homology"/>
<dbReference type="RefSeq" id="WP_073057338.1">
    <property type="nucleotide sequence ID" value="NZ_FQUP01000005.1"/>
</dbReference>
<evidence type="ECO:0000256" key="4">
    <source>
        <dbReference type="ARBA" id="ARBA00023239"/>
    </source>
</evidence>
<dbReference type="STRING" id="1122133.SAMN02745157_4342"/>
<dbReference type="FunFam" id="3.40.640.10:FF:000046">
    <property type="entry name" value="Cystathionine gamma-lyase"/>
    <property type="match status" value="1"/>
</dbReference>
<evidence type="ECO:0000256" key="7">
    <source>
        <dbReference type="ARBA" id="ARBA00047625"/>
    </source>
</evidence>
<dbReference type="PANTHER" id="PTHR43500">
    <property type="entry name" value="CYSTATHIONINE BETA-LYASE-RELATED"/>
    <property type="match status" value="1"/>
</dbReference>
<dbReference type="InterPro" id="IPR000277">
    <property type="entry name" value="Cys/Met-Metab_PyrdxlP-dep_enz"/>
</dbReference>
<comment type="catalytic activity">
    <reaction evidence="7">
        <text>an S-substituted L-cysteine + H2O = a thiol + pyruvate + NH4(+)</text>
        <dbReference type="Rhea" id="RHEA:18121"/>
        <dbReference type="ChEBI" id="CHEBI:15361"/>
        <dbReference type="ChEBI" id="CHEBI:15377"/>
        <dbReference type="ChEBI" id="CHEBI:28938"/>
        <dbReference type="ChEBI" id="CHEBI:29256"/>
        <dbReference type="ChEBI" id="CHEBI:58717"/>
        <dbReference type="EC" id="4.4.1.13"/>
    </reaction>
</comment>
<evidence type="ECO:0000256" key="9">
    <source>
        <dbReference type="RuleBase" id="RU362118"/>
    </source>
</evidence>
<evidence type="ECO:0000256" key="2">
    <source>
        <dbReference type="ARBA" id="ARBA00009077"/>
    </source>
</evidence>
<dbReference type="Gene3D" id="3.90.1150.10">
    <property type="entry name" value="Aspartate Aminotransferase, domain 1"/>
    <property type="match status" value="1"/>
</dbReference>
<keyword evidence="3 8" id="KW-0663">Pyridoxal phosphate</keyword>
<comment type="pathway">
    <text evidence="5">Amino-acid biosynthesis; L-methionine biosynthesis via de novo pathway; L-homocysteine from L-cystathionine: step 1/1.</text>
</comment>
<dbReference type="InterPro" id="IPR054542">
    <property type="entry name" value="Cys_met_metab_PP"/>
</dbReference>
<dbReference type="GO" id="GO:0019450">
    <property type="term" value="P:L-cysteine catabolic process to pyruvate"/>
    <property type="evidence" value="ECO:0007669"/>
    <property type="project" value="TreeGrafter"/>
</dbReference>
<dbReference type="PROSITE" id="PS00868">
    <property type="entry name" value="CYS_MET_METAB_PP"/>
    <property type="match status" value="1"/>
</dbReference>
<dbReference type="GO" id="GO:0047804">
    <property type="term" value="F:cysteine-S-conjugate beta-lyase activity"/>
    <property type="evidence" value="ECO:0007669"/>
    <property type="project" value="UniProtKB-EC"/>
</dbReference>
<feature type="compositionally biased region" description="Polar residues" evidence="10">
    <location>
        <begin position="16"/>
        <end position="25"/>
    </location>
</feature>
<protein>
    <submittedName>
        <fullName evidence="11">Cystathionine beta-lyase</fullName>
    </submittedName>
</protein>
<evidence type="ECO:0000256" key="3">
    <source>
        <dbReference type="ARBA" id="ARBA00022898"/>
    </source>
</evidence>
<gene>
    <name evidence="11" type="ORF">SAMN02745157_4342</name>
</gene>
<feature type="region of interest" description="Disordered" evidence="10">
    <location>
        <begin position="1"/>
        <end position="25"/>
    </location>
</feature>
<dbReference type="InterPro" id="IPR006233">
    <property type="entry name" value="Cys_b_lyase_bac"/>
</dbReference>
<accession>A0A1M5KBC2</accession>
<reference evidence="11 12" key="1">
    <citation type="submission" date="2016-11" db="EMBL/GenBank/DDBJ databases">
        <authorList>
            <person name="Jaros S."/>
            <person name="Januszkiewicz K."/>
            <person name="Wedrychowicz H."/>
        </authorList>
    </citation>
    <scope>NUCLEOTIDE SEQUENCE [LARGE SCALE GENOMIC DNA]</scope>
    <source>
        <strain evidence="11 12">DSM 19436</strain>
    </source>
</reference>
<evidence type="ECO:0000256" key="1">
    <source>
        <dbReference type="ARBA" id="ARBA00001933"/>
    </source>
</evidence>
<dbReference type="InterPro" id="IPR015421">
    <property type="entry name" value="PyrdxlP-dep_Trfase_major"/>
</dbReference>
<dbReference type="InterPro" id="IPR015422">
    <property type="entry name" value="PyrdxlP-dep_Trfase_small"/>
</dbReference>
<dbReference type="CDD" id="cd00614">
    <property type="entry name" value="CGS_like"/>
    <property type="match status" value="1"/>
</dbReference>
<evidence type="ECO:0000256" key="6">
    <source>
        <dbReference type="ARBA" id="ARBA00047517"/>
    </source>
</evidence>
<feature type="modified residue" description="N6-(pyridoxal phosphate)lysine" evidence="8">
    <location>
        <position position="210"/>
    </location>
</feature>
<evidence type="ECO:0000313" key="11">
    <source>
        <dbReference type="EMBL" id="SHG50085.1"/>
    </source>
</evidence>